<accession>A0ABY3YS37</accession>
<sequence length="169" mass="18535">MRGAWGELLLLAGAARHRKPAARAAHPRGNNIMRRQKTDSAPLSHDVQEGDSLVLAAEDELDDSFETMEIFRVTCPDCAQPIALLADEDILPEHALCPTPWNPFCLTVCEGSGRPVSDAPATDDSLRAQEQDAAVLLTLPEGLDWRRQPFSHVGGPGTRPTRVPRMRRP</sequence>
<dbReference type="Proteomes" id="UP000829494">
    <property type="component" value="Chromosome"/>
</dbReference>
<organism evidence="2 3">
    <name type="scientific">Streptomyces rimosus subsp. rimosus</name>
    <dbReference type="NCBI Taxonomy" id="132474"/>
    <lineage>
        <taxon>Bacteria</taxon>
        <taxon>Bacillati</taxon>
        <taxon>Actinomycetota</taxon>
        <taxon>Actinomycetes</taxon>
        <taxon>Kitasatosporales</taxon>
        <taxon>Streptomycetaceae</taxon>
        <taxon>Streptomyces</taxon>
    </lineage>
</organism>
<evidence type="ECO:0000313" key="3">
    <source>
        <dbReference type="Proteomes" id="UP000829494"/>
    </source>
</evidence>
<feature type="region of interest" description="Disordered" evidence="1">
    <location>
        <begin position="20"/>
        <end position="46"/>
    </location>
</feature>
<feature type="region of interest" description="Disordered" evidence="1">
    <location>
        <begin position="147"/>
        <end position="169"/>
    </location>
</feature>
<evidence type="ECO:0000313" key="2">
    <source>
        <dbReference type="EMBL" id="UNZ00746.1"/>
    </source>
</evidence>
<protein>
    <submittedName>
        <fullName evidence="2">Uncharacterized protein</fullName>
    </submittedName>
</protein>
<evidence type="ECO:0000256" key="1">
    <source>
        <dbReference type="SAM" id="MobiDB-lite"/>
    </source>
</evidence>
<keyword evidence="3" id="KW-1185">Reference proteome</keyword>
<proteinExistence type="predicted"/>
<reference evidence="2 3" key="1">
    <citation type="submission" date="2022-03" db="EMBL/GenBank/DDBJ databases">
        <title>Complete genome of Streptomyces rimosus ssp. rimosus R7 (=ATCC 10970).</title>
        <authorList>
            <person name="Beganovic S."/>
            <person name="Ruckert C."/>
            <person name="Busche T."/>
            <person name="Kalinowski J."/>
            <person name="Wittmann C."/>
        </authorList>
    </citation>
    <scope>NUCLEOTIDE SEQUENCE [LARGE SCALE GENOMIC DNA]</scope>
    <source>
        <strain evidence="2 3">R7</strain>
    </source>
</reference>
<gene>
    <name evidence="2" type="ORF">SRIMR7_01175</name>
</gene>
<dbReference type="EMBL" id="CP094298">
    <property type="protein sequence ID" value="UNZ00746.1"/>
    <property type="molecule type" value="Genomic_DNA"/>
</dbReference>
<name>A0ABY3YS37_STRRM</name>